<dbReference type="RefSeq" id="WP_198061317.1">
    <property type="nucleotide sequence ID" value="NZ_CP065856.1"/>
</dbReference>
<accession>A0A7T3FXI7</accession>
<evidence type="ECO:0000313" key="2">
    <source>
        <dbReference type="Proteomes" id="UP000595001"/>
    </source>
</evidence>
<evidence type="ECO:0000313" key="1">
    <source>
        <dbReference type="EMBL" id="QPV62515.1"/>
    </source>
</evidence>
<dbReference type="GeneID" id="60590338"/>
<keyword evidence="2" id="KW-1185">Reference proteome</keyword>
<dbReference type="EMBL" id="CP065856">
    <property type="protein sequence ID" value="QPV62515.1"/>
    <property type="molecule type" value="Genomic_DNA"/>
</dbReference>
<dbReference type="KEGG" id="hlt:I7X12_17555"/>
<dbReference type="AlphaFoldDB" id="A0A7T3FXI7"/>
<gene>
    <name evidence="1" type="ORF">I7X12_17555</name>
</gene>
<proteinExistence type="predicted"/>
<name>A0A7T3FXI7_9EURY</name>
<organism evidence="1 2">
    <name type="scientific">Halosimplex litoreum</name>
    <dbReference type="NCBI Taxonomy" id="1198301"/>
    <lineage>
        <taxon>Archaea</taxon>
        <taxon>Methanobacteriati</taxon>
        <taxon>Methanobacteriota</taxon>
        <taxon>Stenosarchaea group</taxon>
        <taxon>Halobacteria</taxon>
        <taxon>Halobacteriales</taxon>
        <taxon>Haloarculaceae</taxon>
        <taxon>Halosimplex</taxon>
    </lineage>
</organism>
<dbReference type="Proteomes" id="UP000595001">
    <property type="component" value="Chromosome"/>
</dbReference>
<reference evidence="1 2" key="1">
    <citation type="submission" date="2020-12" db="EMBL/GenBank/DDBJ databases">
        <title>Halosimplex halophilum sp. nov. and Halosimplex salinum sp. nov., two new members of the genus Halosimplex.</title>
        <authorList>
            <person name="Cui H.L."/>
        </authorList>
    </citation>
    <scope>NUCLEOTIDE SEQUENCE [LARGE SCALE GENOMIC DNA]</scope>
    <source>
        <strain evidence="1 2">YGH94</strain>
    </source>
</reference>
<sequence>MSDERDPEATLDEWKETMRAEHAEAIANPDPDEDHRIEGVTQVSHRVTFEYDPDADALNREAVEQVDELTDPELLSCACDVRGMTPEEAREHIRAAREGSGD</sequence>
<protein>
    <submittedName>
        <fullName evidence="1">Uncharacterized protein</fullName>
    </submittedName>
</protein>
<dbReference type="OrthoDB" id="230781at2157"/>